<name>A0A4P9W8J5_9FUNG</name>
<accession>A0A4P9W8J5</accession>
<feature type="non-terminal residue" evidence="8">
    <location>
        <position position="1"/>
    </location>
</feature>
<feature type="active site" evidence="5">
    <location>
        <position position="269"/>
    </location>
</feature>
<sequence length="445" mass="50630">FRDHHFDLQRDRAECLFSLVHAETSEAFNPAGSKRINDIFERPTFFADGTAGDITQSTTSDNWFLCALATVSGLPGLIEMLCVARDEGFGVYGFIFFSHGEWISTVVDDLVRKLWDSTVAGKHLQKMIIHAGEYMHTKALKNNSDGLYFSRCHVQNETWLLLLEKVCAKSLGDSEANRKDLRGSEGIEDITGGVTTELFTRDLLDPDRFWNEELLQVNKDFLFGCSVQIMESEGKEQGDCRHTDLHCNLTYNVLRAVKVNGKRLVFIRNPWGKTAWTDPWSDGSADGTTLEWATALNHRFGNDGYFWMEFSDFLEEWASITRSCLFDPSWTVASQWVEVSPIWPAVWGQVHFVWMRSSLSPVVIVLSQLDTRYFKDLTGPFNFHLQLRIYEEGNESGNWIGRAFGTPGQRSVNMELDFPAGRYIVYVKIDRVLTAAKIDHPLSTS</sequence>
<proteinExistence type="inferred from homology"/>
<evidence type="ECO:0000259" key="7">
    <source>
        <dbReference type="PROSITE" id="PS50203"/>
    </source>
</evidence>
<evidence type="ECO:0000313" key="8">
    <source>
        <dbReference type="EMBL" id="RKO88674.1"/>
    </source>
</evidence>
<dbReference type="Gene3D" id="3.90.70.10">
    <property type="entry name" value="Cysteine proteinases"/>
    <property type="match status" value="1"/>
</dbReference>
<dbReference type="PROSITE" id="PS50203">
    <property type="entry name" value="CALPAIN_CAT"/>
    <property type="match status" value="1"/>
</dbReference>
<feature type="domain" description="Calpain catalytic" evidence="7">
    <location>
        <begin position="34"/>
        <end position="326"/>
    </location>
</feature>
<dbReference type="EMBL" id="KZ996556">
    <property type="protein sequence ID" value="RKO88674.1"/>
    <property type="molecule type" value="Genomic_DNA"/>
</dbReference>
<dbReference type="OrthoDB" id="424753at2759"/>
<dbReference type="PANTHER" id="PTHR10183">
    <property type="entry name" value="CALPAIN"/>
    <property type="match status" value="1"/>
</dbReference>
<dbReference type="SUPFAM" id="SSF54001">
    <property type="entry name" value="Cysteine proteinases"/>
    <property type="match status" value="1"/>
</dbReference>
<evidence type="ECO:0000256" key="6">
    <source>
        <dbReference type="PROSITE-ProRule" id="PRU00239"/>
    </source>
</evidence>
<dbReference type="SMART" id="SM00230">
    <property type="entry name" value="CysPc"/>
    <property type="match status" value="1"/>
</dbReference>
<dbReference type="PANTHER" id="PTHR10183:SF379">
    <property type="entry name" value="CALPAIN-5"/>
    <property type="match status" value="1"/>
</dbReference>
<dbReference type="InterPro" id="IPR022684">
    <property type="entry name" value="Calpain_cysteine_protease"/>
</dbReference>
<dbReference type="AlphaFoldDB" id="A0A4P9W8J5"/>
<dbReference type="GO" id="GO:0006508">
    <property type="term" value="P:proteolysis"/>
    <property type="evidence" value="ECO:0007669"/>
    <property type="project" value="UniProtKB-KW"/>
</dbReference>
<dbReference type="GO" id="GO:0004198">
    <property type="term" value="F:calcium-dependent cysteine-type endopeptidase activity"/>
    <property type="evidence" value="ECO:0007669"/>
    <property type="project" value="InterPro"/>
</dbReference>
<comment type="caution">
    <text evidence="6">Lacks conserved residue(s) required for the propagation of feature annotation.</text>
</comment>
<evidence type="ECO:0000256" key="4">
    <source>
        <dbReference type="ARBA" id="ARBA00022807"/>
    </source>
</evidence>
<keyword evidence="4" id="KW-0788">Thiol protease</keyword>
<reference evidence="9" key="1">
    <citation type="journal article" date="2018" name="Nat. Microbiol.">
        <title>Leveraging single-cell genomics to expand the fungal tree of life.</title>
        <authorList>
            <person name="Ahrendt S.R."/>
            <person name="Quandt C.A."/>
            <person name="Ciobanu D."/>
            <person name="Clum A."/>
            <person name="Salamov A."/>
            <person name="Andreopoulos B."/>
            <person name="Cheng J.F."/>
            <person name="Woyke T."/>
            <person name="Pelin A."/>
            <person name="Henrissat B."/>
            <person name="Reynolds N.K."/>
            <person name="Benny G.L."/>
            <person name="Smith M.E."/>
            <person name="James T.Y."/>
            <person name="Grigoriev I.V."/>
        </authorList>
    </citation>
    <scope>NUCLEOTIDE SEQUENCE [LARGE SCALE GENOMIC DNA]</scope>
</reference>
<evidence type="ECO:0000256" key="5">
    <source>
        <dbReference type="PIRSR" id="PIRSR622684-1"/>
    </source>
</evidence>
<evidence type="ECO:0000256" key="2">
    <source>
        <dbReference type="ARBA" id="ARBA00022670"/>
    </source>
</evidence>
<organism evidence="8 9">
    <name type="scientific">Blyttiomyces helicus</name>
    <dbReference type="NCBI Taxonomy" id="388810"/>
    <lineage>
        <taxon>Eukaryota</taxon>
        <taxon>Fungi</taxon>
        <taxon>Fungi incertae sedis</taxon>
        <taxon>Chytridiomycota</taxon>
        <taxon>Chytridiomycota incertae sedis</taxon>
        <taxon>Chytridiomycetes</taxon>
        <taxon>Chytridiomycetes incertae sedis</taxon>
        <taxon>Blyttiomyces</taxon>
    </lineage>
</organism>
<dbReference type="InterPro" id="IPR001300">
    <property type="entry name" value="Peptidase_C2_calpain_cat"/>
</dbReference>
<evidence type="ECO:0000256" key="1">
    <source>
        <dbReference type="ARBA" id="ARBA00007623"/>
    </source>
</evidence>
<comment type="similarity">
    <text evidence="1">Belongs to the peptidase C2 family.</text>
</comment>
<keyword evidence="3" id="KW-0378">Hydrolase</keyword>
<dbReference type="Pfam" id="PF00648">
    <property type="entry name" value="Peptidase_C2"/>
    <property type="match status" value="1"/>
</dbReference>
<dbReference type="InterPro" id="IPR038765">
    <property type="entry name" value="Papain-like_cys_pep_sf"/>
</dbReference>
<keyword evidence="9" id="KW-1185">Reference proteome</keyword>
<dbReference type="Proteomes" id="UP000269721">
    <property type="component" value="Unassembled WGS sequence"/>
</dbReference>
<gene>
    <name evidence="8" type="ORF">BDK51DRAFT_17293</name>
</gene>
<evidence type="ECO:0000256" key="3">
    <source>
        <dbReference type="ARBA" id="ARBA00022801"/>
    </source>
</evidence>
<protein>
    <recommendedName>
        <fullName evidence="7">Calpain catalytic domain-containing protein</fullName>
    </recommendedName>
</protein>
<evidence type="ECO:0000313" key="9">
    <source>
        <dbReference type="Proteomes" id="UP000269721"/>
    </source>
</evidence>
<keyword evidence="2" id="KW-0645">Protease</keyword>